<keyword evidence="5" id="KW-1185">Reference proteome</keyword>
<evidence type="ECO:0000313" key="4">
    <source>
        <dbReference type="EMBL" id="OQR97671.1"/>
    </source>
</evidence>
<proteinExistence type="inferred from homology"/>
<feature type="compositionally biased region" description="Basic and acidic residues" evidence="2">
    <location>
        <begin position="442"/>
        <end position="468"/>
    </location>
</feature>
<feature type="compositionally biased region" description="Basic and acidic residues" evidence="2">
    <location>
        <begin position="547"/>
        <end position="567"/>
    </location>
</feature>
<name>A0A1V9ZIE0_ACHHY</name>
<reference evidence="4 5" key="1">
    <citation type="journal article" date="2014" name="Genome Biol. Evol.">
        <title>The secreted proteins of Achlya hypogyna and Thraustotheca clavata identify the ancestral oomycete secretome and reveal gene acquisitions by horizontal gene transfer.</title>
        <authorList>
            <person name="Misner I."/>
            <person name="Blouin N."/>
            <person name="Leonard G."/>
            <person name="Richards T.A."/>
            <person name="Lane C.E."/>
        </authorList>
    </citation>
    <scope>NUCLEOTIDE SEQUENCE [LARGE SCALE GENOMIC DNA]</scope>
    <source>
        <strain evidence="4 5">ATCC 48635</strain>
    </source>
</reference>
<dbReference type="Pfam" id="PF02731">
    <property type="entry name" value="SKIP_SNW"/>
    <property type="match status" value="1"/>
</dbReference>
<evidence type="ECO:0000259" key="3">
    <source>
        <dbReference type="Pfam" id="PF02731"/>
    </source>
</evidence>
<feature type="compositionally biased region" description="Basic and acidic residues" evidence="2">
    <location>
        <begin position="502"/>
        <end position="519"/>
    </location>
</feature>
<gene>
    <name evidence="4" type="ORF">ACHHYP_10109</name>
</gene>
<dbReference type="AlphaFoldDB" id="A0A1V9ZIE0"/>
<feature type="region of interest" description="Disordered" evidence="2">
    <location>
        <begin position="205"/>
        <end position="242"/>
    </location>
</feature>
<evidence type="ECO:0000256" key="2">
    <source>
        <dbReference type="SAM" id="MobiDB-lite"/>
    </source>
</evidence>
<feature type="domain" description="SKI-interacting protein SKIP SNW" evidence="3">
    <location>
        <begin position="177"/>
        <end position="334"/>
    </location>
</feature>
<dbReference type="Proteomes" id="UP000243579">
    <property type="component" value="Unassembled WGS sequence"/>
</dbReference>
<dbReference type="STRING" id="1202772.A0A1V9ZIE0"/>
<dbReference type="GO" id="GO:0005681">
    <property type="term" value="C:spliceosomal complex"/>
    <property type="evidence" value="ECO:0007669"/>
    <property type="project" value="InterPro"/>
</dbReference>
<feature type="region of interest" description="Disordered" evidence="2">
    <location>
        <begin position="330"/>
        <end position="567"/>
    </location>
</feature>
<comment type="similarity">
    <text evidence="1">Belongs to the SNW family.</text>
</comment>
<feature type="compositionally biased region" description="Basic and acidic residues" evidence="2">
    <location>
        <begin position="386"/>
        <end position="396"/>
    </location>
</feature>
<dbReference type="InterPro" id="IPR004015">
    <property type="entry name" value="SKI-int_prot_SKIP_SNW-dom"/>
</dbReference>
<feature type="compositionally biased region" description="Basic and acidic residues" evidence="2">
    <location>
        <begin position="330"/>
        <end position="345"/>
    </location>
</feature>
<dbReference type="GO" id="GO:0000398">
    <property type="term" value="P:mRNA splicing, via spliceosome"/>
    <property type="evidence" value="ECO:0007669"/>
    <property type="project" value="InterPro"/>
</dbReference>
<protein>
    <submittedName>
        <fullName evidence="4">Puff-specific protein Bx42-like</fullName>
    </submittedName>
</protein>
<dbReference type="InterPro" id="IPR017862">
    <property type="entry name" value="SKI-int_prot_SKIP"/>
</dbReference>
<organism evidence="4 5">
    <name type="scientific">Achlya hypogyna</name>
    <name type="common">Oomycete</name>
    <name type="synonym">Protoachlya hypogyna</name>
    <dbReference type="NCBI Taxonomy" id="1202772"/>
    <lineage>
        <taxon>Eukaryota</taxon>
        <taxon>Sar</taxon>
        <taxon>Stramenopiles</taxon>
        <taxon>Oomycota</taxon>
        <taxon>Saprolegniomycetes</taxon>
        <taxon>Saprolegniales</taxon>
        <taxon>Achlyaceae</taxon>
        <taxon>Achlya</taxon>
    </lineage>
</organism>
<dbReference type="OrthoDB" id="666364at2759"/>
<accession>A0A1V9ZIE0</accession>
<feature type="compositionally biased region" description="Basic and acidic residues" evidence="2">
    <location>
        <begin position="353"/>
        <end position="376"/>
    </location>
</feature>
<comment type="caution">
    <text evidence="4">The sequence shown here is derived from an EMBL/GenBank/DDBJ whole genome shotgun (WGS) entry which is preliminary data.</text>
</comment>
<feature type="compositionally biased region" description="Basic residues" evidence="2">
    <location>
        <begin position="534"/>
        <end position="546"/>
    </location>
</feature>
<evidence type="ECO:0000256" key="1">
    <source>
        <dbReference type="ARBA" id="ARBA00010197"/>
    </source>
</evidence>
<sequence>MAFSFLGLPAPVRTYAKPTEPAPTAAPAPAAVVSKAPSRTIPAYPHRVASKFIPRSPEDYGDGGAYPEVHVSQFPLNIGGKDKISESNVLALQVNESGRAQYDAIVKKKNQLVYSSFADVVEKVPEADALEKPSLEEEMEAAAKTKAALDALVSGKVAAAHPINVSRQKTVKESSSYIRYTPHDQGNGDKPPEQRIIRMVEAPVDPMQPPKYKHKKAVRGPGSPPVPVMHSPPRKLTVQDQQSWKIPPCISNWKNAKGYTIALDKRLAADGRGLQKVTVNDQFASFAEALAIAERKAREEVNMRANVQKRLDAKQKELKEQELRDLAAKARMERAGVRPSDGGRSDDDDDDDPRARRERDKLRHERMREREREMRLENLMGKKGKLARDEDRDVSEKIALGQLQGGKGASGAQFDSRLFNQSQGMDSGFGNDDEYNVYSKPMIDRGKASVYRPKADAEGIDGDKDYADLKSSSTKRFRADKEFAGTDHAASRSGPVQFTYDEGSRKRDRSEDRRRSNSRDRRRRSRSRSDSRERRRSRSRDRKRRRADSDDKDPFDVDRFLSDARRR</sequence>
<dbReference type="EMBL" id="JNBR01000099">
    <property type="protein sequence ID" value="OQR97671.1"/>
    <property type="molecule type" value="Genomic_DNA"/>
</dbReference>
<evidence type="ECO:0000313" key="5">
    <source>
        <dbReference type="Proteomes" id="UP000243579"/>
    </source>
</evidence>
<dbReference type="PANTHER" id="PTHR12096">
    <property type="entry name" value="NUCLEAR PROTEIN SKIP-RELATED"/>
    <property type="match status" value="1"/>
</dbReference>